<dbReference type="EMBL" id="RXIF01000002">
    <property type="protein sequence ID" value="RZN65490.1"/>
    <property type="molecule type" value="Genomic_DNA"/>
</dbReference>
<sequence length="71" mass="8261">MSNGEVQSSKNLKENKARSQHICYNCGKEILPGETYYREHIEDKFLHSLHAKIYCSSCYEKHGKDLLLSKE</sequence>
<reference evidence="1 2" key="1">
    <citation type="journal article" date="2019" name="Nat. Microbiol.">
        <title>Wide diversity of methane and short-chain alkane metabolisms in uncultured archaea.</title>
        <authorList>
            <person name="Borrel G."/>
            <person name="Adam P.S."/>
            <person name="McKay L.J."/>
            <person name="Chen L.X."/>
            <person name="Sierra-Garcia I.N."/>
            <person name="Sieber C.M."/>
            <person name="Letourneur Q."/>
            <person name="Ghozlane A."/>
            <person name="Andersen G.L."/>
            <person name="Li W.J."/>
            <person name="Hallam S.J."/>
            <person name="Muyzer G."/>
            <person name="de Oliveira V.M."/>
            <person name="Inskeep W.P."/>
            <person name="Banfield J.F."/>
            <person name="Gribaldo S."/>
        </authorList>
    </citation>
    <scope>NUCLEOTIDE SEQUENCE [LARGE SCALE GENOMIC DNA]</scope>
    <source>
        <strain evidence="1">NM1a</strain>
    </source>
</reference>
<evidence type="ECO:0000313" key="2">
    <source>
        <dbReference type="Proteomes" id="UP000317158"/>
    </source>
</evidence>
<organism evidence="1 2">
    <name type="scientific">Methanoliparum thermophilum</name>
    <dbReference type="NCBI Taxonomy" id="2491083"/>
    <lineage>
        <taxon>Archaea</taxon>
        <taxon>Methanobacteriati</taxon>
        <taxon>Methanobacteriota</taxon>
        <taxon>Candidatus Methanoliparia</taxon>
        <taxon>Candidatus Methanoliparales</taxon>
        <taxon>Candidatus Methanoliparaceae</taxon>
        <taxon>Candidatus Methanoliparum</taxon>
    </lineage>
</organism>
<name>A0A520KTW7_METT2</name>
<dbReference type="Proteomes" id="UP000317158">
    <property type="component" value="Unassembled WGS sequence"/>
</dbReference>
<comment type="caution">
    <text evidence="1">The sequence shown here is derived from an EMBL/GenBank/DDBJ whole genome shotgun (WGS) entry which is preliminary data.</text>
</comment>
<gene>
    <name evidence="1" type="ORF">EF806_00945</name>
</gene>
<protein>
    <submittedName>
        <fullName evidence="1">Uncharacterized protein</fullName>
    </submittedName>
</protein>
<evidence type="ECO:0000313" key="1">
    <source>
        <dbReference type="EMBL" id="RZN65490.1"/>
    </source>
</evidence>
<dbReference type="AlphaFoldDB" id="A0A520KTW7"/>
<accession>A0A520KTW7</accession>
<proteinExistence type="predicted"/>